<comment type="similarity">
    <text evidence="5">Belongs to the ScpB family.</text>
</comment>
<keyword evidence="2 5" id="KW-0132">Cell division</keyword>
<evidence type="ECO:0000313" key="6">
    <source>
        <dbReference type="EMBL" id="MDQ0164558.1"/>
    </source>
</evidence>
<dbReference type="InterPro" id="IPR036390">
    <property type="entry name" value="WH_DNA-bd_sf"/>
</dbReference>
<proteinExistence type="inferred from homology"/>
<keyword evidence="3 5" id="KW-0159">Chromosome partition</keyword>
<dbReference type="InterPro" id="IPR036388">
    <property type="entry name" value="WH-like_DNA-bd_sf"/>
</dbReference>
<keyword evidence="7" id="KW-1185">Reference proteome</keyword>
<dbReference type="RefSeq" id="WP_307390344.1">
    <property type="nucleotide sequence ID" value="NZ_BAAADK010000018.1"/>
</dbReference>
<comment type="caution">
    <text evidence="6">The sequence shown here is derived from an EMBL/GenBank/DDBJ whole genome shotgun (WGS) entry which is preliminary data.</text>
</comment>
<evidence type="ECO:0000256" key="1">
    <source>
        <dbReference type="ARBA" id="ARBA00022490"/>
    </source>
</evidence>
<sequence length="187" mass="21114">MEQVELKAIIEGLLFVSGEEGIDVKQIADVVEEDKKKVIEIIEEMKQEYAKAHRGIQIIEVAGAYQMTTLQQHASYYEKLAFSPTQATLSQAALETLSIVAYRQPMTKVEIEEIRGVKSDRAITTLIKKALIKEVGRMEGAGRPILYGTTKEFLDYFGLNRLEDLPSLSENPDLEEIEQEADLFFSK</sequence>
<organism evidence="6 7">
    <name type="scientific">Caldalkalibacillus horti</name>
    <dbReference type="NCBI Taxonomy" id="77523"/>
    <lineage>
        <taxon>Bacteria</taxon>
        <taxon>Bacillati</taxon>
        <taxon>Bacillota</taxon>
        <taxon>Bacilli</taxon>
        <taxon>Bacillales</taxon>
        <taxon>Bacillaceae</taxon>
        <taxon>Caldalkalibacillus</taxon>
    </lineage>
</organism>
<dbReference type="EMBL" id="JAUSTY010000002">
    <property type="protein sequence ID" value="MDQ0164558.1"/>
    <property type="molecule type" value="Genomic_DNA"/>
</dbReference>
<evidence type="ECO:0000256" key="4">
    <source>
        <dbReference type="ARBA" id="ARBA00023306"/>
    </source>
</evidence>
<keyword evidence="1 5" id="KW-0963">Cytoplasm</keyword>
<dbReference type="SUPFAM" id="SSF46785">
    <property type="entry name" value="Winged helix' DNA-binding domain"/>
    <property type="match status" value="2"/>
</dbReference>
<evidence type="ECO:0000256" key="2">
    <source>
        <dbReference type="ARBA" id="ARBA00022618"/>
    </source>
</evidence>
<dbReference type="PANTHER" id="PTHR34298:SF2">
    <property type="entry name" value="SEGREGATION AND CONDENSATION PROTEIN B"/>
    <property type="match status" value="1"/>
</dbReference>
<dbReference type="HAMAP" id="MF_01804">
    <property type="entry name" value="ScpB"/>
    <property type="match status" value="1"/>
</dbReference>
<gene>
    <name evidence="5" type="primary">scpB</name>
    <name evidence="6" type="ORF">J2S11_000458</name>
</gene>
<comment type="subunit">
    <text evidence="5">Homodimer. Homodimerization may be required to stabilize the binding of ScpA to the Smc head domains. Component of a cohesin-like complex composed of ScpA, ScpB and the Smc homodimer, in which ScpA and ScpB bind to the head domain of Smc. The presence of the three proteins is required for the association of the complex with DNA.</text>
</comment>
<evidence type="ECO:0000256" key="3">
    <source>
        <dbReference type="ARBA" id="ARBA00022829"/>
    </source>
</evidence>
<comment type="subcellular location">
    <subcellularLocation>
        <location evidence="5">Cytoplasm</location>
    </subcellularLocation>
    <text evidence="5">Associated with two foci at the outer edges of the nucleoid region in young cells, and at four foci within both cell halves in older cells.</text>
</comment>
<dbReference type="InterPro" id="IPR005234">
    <property type="entry name" value="ScpB_csome_segregation"/>
</dbReference>
<evidence type="ECO:0000313" key="7">
    <source>
        <dbReference type="Proteomes" id="UP001235840"/>
    </source>
</evidence>
<dbReference type="Pfam" id="PF04079">
    <property type="entry name" value="SMC_ScpB"/>
    <property type="match status" value="1"/>
</dbReference>
<accession>A0ABT9VU95</accession>
<evidence type="ECO:0000256" key="5">
    <source>
        <dbReference type="HAMAP-Rule" id="MF_01804"/>
    </source>
</evidence>
<dbReference type="NCBIfam" id="TIGR00281">
    <property type="entry name" value="SMC-Scp complex subunit ScpB"/>
    <property type="match status" value="1"/>
</dbReference>
<dbReference type="Gene3D" id="1.10.10.10">
    <property type="entry name" value="Winged helix-like DNA-binding domain superfamily/Winged helix DNA-binding domain"/>
    <property type="match status" value="2"/>
</dbReference>
<protein>
    <recommendedName>
        <fullName evidence="5">Segregation and condensation protein B</fullName>
    </recommendedName>
</protein>
<name>A0ABT9VU95_9BACI</name>
<comment type="function">
    <text evidence="5">Participates in chromosomal partition during cell division. May act via the formation of a condensin-like complex containing Smc and ScpA that pull DNA away from mid-cell into both cell halves.</text>
</comment>
<keyword evidence="4 5" id="KW-0131">Cell cycle</keyword>
<dbReference type="PIRSF" id="PIRSF019345">
    <property type="entry name" value="ScpB"/>
    <property type="match status" value="1"/>
</dbReference>
<dbReference type="Proteomes" id="UP001235840">
    <property type="component" value="Unassembled WGS sequence"/>
</dbReference>
<reference evidence="6 7" key="1">
    <citation type="submission" date="2023-07" db="EMBL/GenBank/DDBJ databases">
        <title>Genomic Encyclopedia of Type Strains, Phase IV (KMG-IV): sequencing the most valuable type-strain genomes for metagenomic binning, comparative biology and taxonomic classification.</title>
        <authorList>
            <person name="Goeker M."/>
        </authorList>
    </citation>
    <scope>NUCLEOTIDE SEQUENCE [LARGE SCALE GENOMIC DNA]</scope>
    <source>
        <strain evidence="6 7">DSM 12751</strain>
    </source>
</reference>
<dbReference type="PANTHER" id="PTHR34298">
    <property type="entry name" value="SEGREGATION AND CONDENSATION PROTEIN B"/>
    <property type="match status" value="1"/>
</dbReference>